<organism evidence="5 6">
    <name type="scientific">Candidatus Nitrobium versatile</name>
    <dbReference type="NCBI Taxonomy" id="2884831"/>
    <lineage>
        <taxon>Bacteria</taxon>
        <taxon>Pseudomonadati</taxon>
        <taxon>Nitrospirota</taxon>
        <taxon>Nitrospiria</taxon>
        <taxon>Nitrospirales</taxon>
        <taxon>Nitrospiraceae</taxon>
        <taxon>Candidatus Nitrobium</taxon>
    </lineage>
</organism>
<keyword evidence="2" id="KW-0863">Zinc-finger</keyword>
<keyword evidence="1" id="KW-0479">Metal-binding</keyword>
<dbReference type="SMART" id="SM00400">
    <property type="entry name" value="ZnF_CHCC"/>
    <property type="match status" value="1"/>
</dbReference>
<reference evidence="5" key="2">
    <citation type="submission" date="2021-08" db="EMBL/GenBank/DDBJ databases">
        <authorList>
            <person name="Dalcin Martins P."/>
        </authorList>
    </citation>
    <scope>NUCLEOTIDE SEQUENCE</scope>
    <source>
        <strain evidence="5">MAG_39</strain>
    </source>
</reference>
<keyword evidence="3" id="KW-0862">Zinc</keyword>
<dbReference type="GO" id="GO:0003899">
    <property type="term" value="F:DNA-directed RNA polymerase activity"/>
    <property type="evidence" value="ECO:0007669"/>
    <property type="project" value="InterPro"/>
</dbReference>
<dbReference type="Proteomes" id="UP000705867">
    <property type="component" value="Unassembled WGS sequence"/>
</dbReference>
<proteinExistence type="predicted"/>
<dbReference type="Pfam" id="PF01807">
    <property type="entry name" value="Zn_ribbon_DnaG"/>
    <property type="match status" value="1"/>
</dbReference>
<reference evidence="5" key="1">
    <citation type="journal article" date="2021" name="bioRxiv">
        <title>Unraveling nitrogen, sulfur and carbon metabolic pathways and microbial community transcriptional responses to substrate deprivation and toxicity stresses in a bioreactor mimicking anoxic brackish coastal sediment conditions.</title>
        <authorList>
            <person name="Martins P.D."/>
            <person name="Echeveste M.J."/>
            <person name="Arshad A."/>
            <person name="Kurth J."/>
            <person name="Ouboter H."/>
            <person name="Jetten M.S.M."/>
            <person name="Welte C.U."/>
        </authorList>
    </citation>
    <scope>NUCLEOTIDE SEQUENCE</scope>
    <source>
        <strain evidence="5">MAG_39</strain>
    </source>
</reference>
<sequence>MILSLQKPDLASVIESEGITLRQRGRTLWACCPLHGERTPSFKIDPERQQFYCFGCNNGGDVISFIQKYRGLSFKDALRYLGIEQGPLSRERKAEIELGRRKKAAVREFRAWVNERHRELSMKYRCLMRAKELAKSEEEYRRNPYACMEKLWEHYLDVLEEGSDKEKYELYQLDKQTREATDLSHMEVEA</sequence>
<dbReference type="InterPro" id="IPR036977">
    <property type="entry name" value="DNA_primase_Znf_CHC2"/>
</dbReference>
<accession>A0A953JET9</accession>
<dbReference type="PANTHER" id="PTHR30313:SF2">
    <property type="entry name" value="DNA PRIMASE"/>
    <property type="match status" value="1"/>
</dbReference>
<evidence type="ECO:0000256" key="3">
    <source>
        <dbReference type="ARBA" id="ARBA00022833"/>
    </source>
</evidence>
<name>A0A953JET9_9BACT</name>
<evidence type="ECO:0000256" key="2">
    <source>
        <dbReference type="ARBA" id="ARBA00022771"/>
    </source>
</evidence>
<dbReference type="EMBL" id="JAIOIV010000113">
    <property type="protein sequence ID" value="MBZ0157389.1"/>
    <property type="molecule type" value="Genomic_DNA"/>
</dbReference>
<comment type="caution">
    <text evidence="5">The sequence shown here is derived from an EMBL/GenBank/DDBJ whole genome shotgun (WGS) entry which is preliminary data.</text>
</comment>
<dbReference type="AlphaFoldDB" id="A0A953JET9"/>
<gene>
    <name evidence="5" type="ORF">K8I29_14420</name>
</gene>
<dbReference type="GO" id="GO:0006269">
    <property type="term" value="P:DNA replication, synthesis of primer"/>
    <property type="evidence" value="ECO:0007669"/>
    <property type="project" value="TreeGrafter"/>
</dbReference>
<feature type="domain" description="Zinc finger CHC2-type" evidence="4">
    <location>
        <begin position="28"/>
        <end position="82"/>
    </location>
</feature>
<dbReference type="GO" id="GO:0005737">
    <property type="term" value="C:cytoplasm"/>
    <property type="evidence" value="ECO:0007669"/>
    <property type="project" value="TreeGrafter"/>
</dbReference>
<evidence type="ECO:0000259" key="4">
    <source>
        <dbReference type="SMART" id="SM00400"/>
    </source>
</evidence>
<dbReference type="GO" id="GO:0008270">
    <property type="term" value="F:zinc ion binding"/>
    <property type="evidence" value="ECO:0007669"/>
    <property type="project" value="UniProtKB-KW"/>
</dbReference>
<dbReference type="GO" id="GO:0003677">
    <property type="term" value="F:DNA binding"/>
    <property type="evidence" value="ECO:0007669"/>
    <property type="project" value="InterPro"/>
</dbReference>
<dbReference type="Gene3D" id="3.90.580.10">
    <property type="entry name" value="Zinc finger, CHC2-type domain"/>
    <property type="match status" value="1"/>
</dbReference>
<protein>
    <recommendedName>
        <fullName evidence="4">Zinc finger CHC2-type domain-containing protein</fullName>
    </recommendedName>
</protein>
<dbReference type="InterPro" id="IPR050219">
    <property type="entry name" value="DnaG_primase"/>
</dbReference>
<evidence type="ECO:0000313" key="6">
    <source>
        <dbReference type="Proteomes" id="UP000705867"/>
    </source>
</evidence>
<dbReference type="InterPro" id="IPR002694">
    <property type="entry name" value="Znf_CHC2"/>
</dbReference>
<evidence type="ECO:0000313" key="5">
    <source>
        <dbReference type="EMBL" id="MBZ0157389.1"/>
    </source>
</evidence>
<evidence type="ECO:0000256" key="1">
    <source>
        <dbReference type="ARBA" id="ARBA00022723"/>
    </source>
</evidence>
<dbReference type="SUPFAM" id="SSF57783">
    <property type="entry name" value="Zinc beta-ribbon"/>
    <property type="match status" value="1"/>
</dbReference>
<dbReference type="PANTHER" id="PTHR30313">
    <property type="entry name" value="DNA PRIMASE"/>
    <property type="match status" value="1"/>
</dbReference>